<dbReference type="InterPro" id="IPR036691">
    <property type="entry name" value="Endo/exonu/phosph_ase_sf"/>
</dbReference>
<proteinExistence type="predicted"/>
<dbReference type="SUPFAM" id="SSF56219">
    <property type="entry name" value="DNase I-like"/>
    <property type="match status" value="1"/>
</dbReference>
<dbReference type="PANTHER" id="PTHR33710:SF64">
    <property type="entry name" value="ENDONUCLEASE_EXONUCLEASE_PHOSPHATASE DOMAIN-CONTAINING PROTEIN"/>
    <property type="match status" value="1"/>
</dbReference>
<dbReference type="Pfam" id="PF03372">
    <property type="entry name" value="Exo_endo_phos"/>
    <property type="match status" value="1"/>
</dbReference>
<keyword evidence="3" id="KW-1185">Reference proteome</keyword>
<evidence type="ECO:0000313" key="3">
    <source>
        <dbReference type="Proteomes" id="UP001281410"/>
    </source>
</evidence>
<dbReference type="Proteomes" id="UP001281410">
    <property type="component" value="Unassembled WGS sequence"/>
</dbReference>
<dbReference type="Gene3D" id="3.60.10.10">
    <property type="entry name" value="Endonuclease/exonuclease/phosphatase"/>
    <property type="match status" value="1"/>
</dbReference>
<gene>
    <name evidence="2" type="ORF">Dsin_011358</name>
</gene>
<feature type="domain" description="Endonuclease/exonuclease/phosphatase" evidence="1">
    <location>
        <begin position="93"/>
        <end position="311"/>
    </location>
</feature>
<dbReference type="PANTHER" id="PTHR33710">
    <property type="entry name" value="BNAC02G09200D PROTEIN"/>
    <property type="match status" value="1"/>
</dbReference>
<sequence>MCTRRSSNHSACTEKGGAEWELEAEFVKVIEELVSRGVNLEEANQFYGEDGGWCVEEEVAKVLEIGAALGIKFIGNNDNLCKEIAIRDKEDMNVRGLGRSEKRRVVSKLVTKIKPFFLLLQESKVRSADYRLVKLLGGGILTKGMIIDAVGSSGGLISLWNEVAFSVKACVNTDKCSIILGELAILKKEVVTCNVYAPNVDMERVELWDFMVTNLRRFLVPWIVGGDFNVVLDASEKLGGPHIWSHLRNFRNFIDAVMLVNIPMQGFPLTWSNAREVASWARLDRFLVSPEILCWFPDLAKRNLPKSISDHSAVWMGIPKDEWGPYPFRFFDSWIENAEVMEQARNS</sequence>
<reference evidence="2" key="1">
    <citation type="journal article" date="2023" name="Plant J.">
        <title>Genome sequences and population genomics provide insights into the demographic history, inbreeding, and mutation load of two 'living fossil' tree species of Dipteronia.</title>
        <authorList>
            <person name="Feng Y."/>
            <person name="Comes H.P."/>
            <person name="Chen J."/>
            <person name="Zhu S."/>
            <person name="Lu R."/>
            <person name="Zhang X."/>
            <person name="Li P."/>
            <person name="Qiu J."/>
            <person name="Olsen K.M."/>
            <person name="Qiu Y."/>
        </authorList>
    </citation>
    <scope>NUCLEOTIDE SEQUENCE</scope>
    <source>
        <strain evidence="2">NBL</strain>
    </source>
</reference>
<evidence type="ECO:0000313" key="2">
    <source>
        <dbReference type="EMBL" id="KAK3224333.1"/>
    </source>
</evidence>
<protein>
    <recommendedName>
        <fullName evidence="1">Endonuclease/exonuclease/phosphatase domain-containing protein</fullName>
    </recommendedName>
</protein>
<dbReference type="EMBL" id="JANJYJ010000003">
    <property type="protein sequence ID" value="KAK3224333.1"/>
    <property type="molecule type" value="Genomic_DNA"/>
</dbReference>
<dbReference type="AlphaFoldDB" id="A0AAE0EDG0"/>
<name>A0AAE0EDG0_9ROSI</name>
<dbReference type="GO" id="GO:0003824">
    <property type="term" value="F:catalytic activity"/>
    <property type="evidence" value="ECO:0007669"/>
    <property type="project" value="InterPro"/>
</dbReference>
<organism evidence="2 3">
    <name type="scientific">Dipteronia sinensis</name>
    <dbReference type="NCBI Taxonomy" id="43782"/>
    <lineage>
        <taxon>Eukaryota</taxon>
        <taxon>Viridiplantae</taxon>
        <taxon>Streptophyta</taxon>
        <taxon>Embryophyta</taxon>
        <taxon>Tracheophyta</taxon>
        <taxon>Spermatophyta</taxon>
        <taxon>Magnoliopsida</taxon>
        <taxon>eudicotyledons</taxon>
        <taxon>Gunneridae</taxon>
        <taxon>Pentapetalae</taxon>
        <taxon>rosids</taxon>
        <taxon>malvids</taxon>
        <taxon>Sapindales</taxon>
        <taxon>Sapindaceae</taxon>
        <taxon>Hippocastanoideae</taxon>
        <taxon>Acereae</taxon>
        <taxon>Dipteronia</taxon>
    </lineage>
</organism>
<evidence type="ECO:0000259" key="1">
    <source>
        <dbReference type="Pfam" id="PF03372"/>
    </source>
</evidence>
<accession>A0AAE0EDG0</accession>
<dbReference type="InterPro" id="IPR005135">
    <property type="entry name" value="Endo/exonuclease/phosphatase"/>
</dbReference>
<comment type="caution">
    <text evidence="2">The sequence shown here is derived from an EMBL/GenBank/DDBJ whole genome shotgun (WGS) entry which is preliminary data.</text>
</comment>